<gene>
    <name evidence="2" type="ORF">BU16DRAFT_528054</name>
</gene>
<evidence type="ECO:0000256" key="1">
    <source>
        <dbReference type="SAM" id="MobiDB-lite"/>
    </source>
</evidence>
<feature type="region of interest" description="Disordered" evidence="1">
    <location>
        <begin position="1"/>
        <end position="42"/>
    </location>
</feature>
<sequence>MSNSNTNNQQEEMEGERRMNTPLLPSETPGRPGANEAIADSPLHPLLPLPSLGAARVPPPSFQLHAAEHIEGECCQITADRNEATTRERHLASTLFHHRHAKPTDAIPALDTFKRNWYQDWFADRSVEKTDPYGFTSVGTTTPVSPNISRVGSPVPAMGGNYATARRASLDQHYAATGQVRL</sequence>
<keyword evidence="3" id="KW-1185">Reference proteome</keyword>
<name>A0A6A6QNZ6_9PEZI</name>
<reference evidence="2" key="1">
    <citation type="journal article" date="2020" name="Stud. Mycol.">
        <title>101 Dothideomycetes genomes: a test case for predicting lifestyles and emergence of pathogens.</title>
        <authorList>
            <person name="Haridas S."/>
            <person name="Albert R."/>
            <person name="Binder M."/>
            <person name="Bloem J."/>
            <person name="Labutti K."/>
            <person name="Salamov A."/>
            <person name="Andreopoulos B."/>
            <person name="Baker S."/>
            <person name="Barry K."/>
            <person name="Bills G."/>
            <person name="Bluhm B."/>
            <person name="Cannon C."/>
            <person name="Castanera R."/>
            <person name="Culley D."/>
            <person name="Daum C."/>
            <person name="Ezra D."/>
            <person name="Gonzalez J."/>
            <person name="Henrissat B."/>
            <person name="Kuo A."/>
            <person name="Liang C."/>
            <person name="Lipzen A."/>
            <person name="Lutzoni F."/>
            <person name="Magnuson J."/>
            <person name="Mondo S."/>
            <person name="Nolan M."/>
            <person name="Ohm R."/>
            <person name="Pangilinan J."/>
            <person name="Park H.-J."/>
            <person name="Ramirez L."/>
            <person name="Alfaro M."/>
            <person name="Sun H."/>
            <person name="Tritt A."/>
            <person name="Yoshinaga Y."/>
            <person name="Zwiers L.-H."/>
            <person name="Turgeon B."/>
            <person name="Goodwin S."/>
            <person name="Spatafora J."/>
            <person name="Crous P."/>
            <person name="Grigoriev I."/>
        </authorList>
    </citation>
    <scope>NUCLEOTIDE SEQUENCE</scope>
    <source>
        <strain evidence="2">CBS 269.34</strain>
    </source>
</reference>
<dbReference type="Proteomes" id="UP000799750">
    <property type="component" value="Unassembled WGS sequence"/>
</dbReference>
<dbReference type="EMBL" id="MU004191">
    <property type="protein sequence ID" value="KAF2493849.1"/>
    <property type="molecule type" value="Genomic_DNA"/>
</dbReference>
<evidence type="ECO:0000313" key="2">
    <source>
        <dbReference type="EMBL" id="KAF2493849.1"/>
    </source>
</evidence>
<dbReference type="OrthoDB" id="3945073at2759"/>
<protein>
    <submittedName>
        <fullName evidence="2">Uncharacterized protein</fullName>
    </submittedName>
</protein>
<feature type="compositionally biased region" description="Polar residues" evidence="1">
    <location>
        <begin position="1"/>
        <end position="10"/>
    </location>
</feature>
<dbReference type="AlphaFoldDB" id="A0A6A6QNZ6"/>
<evidence type="ECO:0000313" key="3">
    <source>
        <dbReference type="Proteomes" id="UP000799750"/>
    </source>
</evidence>
<accession>A0A6A6QNZ6</accession>
<proteinExistence type="predicted"/>
<organism evidence="2 3">
    <name type="scientific">Lophium mytilinum</name>
    <dbReference type="NCBI Taxonomy" id="390894"/>
    <lineage>
        <taxon>Eukaryota</taxon>
        <taxon>Fungi</taxon>
        <taxon>Dikarya</taxon>
        <taxon>Ascomycota</taxon>
        <taxon>Pezizomycotina</taxon>
        <taxon>Dothideomycetes</taxon>
        <taxon>Pleosporomycetidae</taxon>
        <taxon>Mytilinidiales</taxon>
        <taxon>Mytilinidiaceae</taxon>
        <taxon>Lophium</taxon>
    </lineage>
</organism>